<proteinExistence type="predicted"/>
<feature type="compositionally biased region" description="Polar residues" evidence="1">
    <location>
        <begin position="1"/>
        <end position="10"/>
    </location>
</feature>
<feature type="non-terminal residue" evidence="2">
    <location>
        <position position="30"/>
    </location>
</feature>
<name>A0A6J4P1R3_9ACTN</name>
<evidence type="ECO:0000256" key="1">
    <source>
        <dbReference type="SAM" id="MobiDB-lite"/>
    </source>
</evidence>
<protein>
    <submittedName>
        <fullName evidence="2">Uncharacterized protein</fullName>
    </submittedName>
</protein>
<organism evidence="2">
    <name type="scientific">uncultured Nocardioides sp</name>
    <dbReference type="NCBI Taxonomy" id="198441"/>
    <lineage>
        <taxon>Bacteria</taxon>
        <taxon>Bacillati</taxon>
        <taxon>Actinomycetota</taxon>
        <taxon>Actinomycetes</taxon>
        <taxon>Propionibacteriales</taxon>
        <taxon>Nocardioidaceae</taxon>
        <taxon>Nocardioides</taxon>
        <taxon>environmental samples</taxon>
    </lineage>
</organism>
<feature type="region of interest" description="Disordered" evidence="1">
    <location>
        <begin position="1"/>
        <end position="30"/>
    </location>
</feature>
<feature type="non-terminal residue" evidence="2">
    <location>
        <position position="1"/>
    </location>
</feature>
<dbReference type="EMBL" id="CADCUP010000158">
    <property type="protein sequence ID" value="CAA9403973.1"/>
    <property type="molecule type" value="Genomic_DNA"/>
</dbReference>
<sequence length="30" mass="2964">PGAPGSTSRGPTARPPRSSGAPSTWLAWSA</sequence>
<reference evidence="2" key="1">
    <citation type="submission" date="2020-02" db="EMBL/GenBank/DDBJ databases">
        <authorList>
            <person name="Meier V. D."/>
        </authorList>
    </citation>
    <scope>NUCLEOTIDE SEQUENCE</scope>
    <source>
        <strain evidence="2">AVDCRST_MAG06</strain>
    </source>
</reference>
<evidence type="ECO:0000313" key="2">
    <source>
        <dbReference type="EMBL" id="CAA9403973.1"/>
    </source>
</evidence>
<accession>A0A6J4P1R3</accession>
<gene>
    <name evidence="2" type="ORF">AVDCRST_MAG06-2386</name>
</gene>
<dbReference type="AlphaFoldDB" id="A0A6J4P1R3"/>